<protein>
    <recommendedName>
        <fullName evidence="1">Reverse transcriptase/retrotransposon-derived protein RNase H-like domain-containing protein</fullName>
    </recommendedName>
</protein>
<dbReference type="OrthoDB" id="1742525at2759"/>
<feature type="domain" description="Reverse transcriptase/retrotransposon-derived protein RNase H-like" evidence="1">
    <location>
        <begin position="8"/>
        <end position="85"/>
    </location>
</feature>
<sequence length="108" mass="12369">LTKTPPPWTNEHTQLIKQIKLYAKEIPCLHIASPSTFKIIETDASDIGYGGILKKLINNKEQLVQYTSGTWNNAQRNYATARKEIQIEIKENFIICTICHLIKLNNCK</sequence>
<dbReference type="InterPro" id="IPR043502">
    <property type="entry name" value="DNA/RNA_pol_sf"/>
</dbReference>
<reference evidence="3" key="1">
    <citation type="submission" date="2016-04" db="EMBL/GenBank/DDBJ databases">
        <title>Cephalotus genome sequencing.</title>
        <authorList>
            <person name="Fukushima K."/>
            <person name="Hasebe M."/>
            <person name="Fang X."/>
        </authorList>
    </citation>
    <scope>NUCLEOTIDE SEQUENCE [LARGE SCALE GENOMIC DNA]</scope>
    <source>
        <strain evidence="3">cv. St1</strain>
    </source>
</reference>
<dbReference type="InParanoid" id="A0A1Q3B8Y5"/>
<dbReference type="EMBL" id="BDDD01000344">
    <property type="protein sequence ID" value="GAV64389.1"/>
    <property type="molecule type" value="Genomic_DNA"/>
</dbReference>
<evidence type="ECO:0000259" key="1">
    <source>
        <dbReference type="Pfam" id="PF17919"/>
    </source>
</evidence>
<dbReference type="SUPFAM" id="SSF56672">
    <property type="entry name" value="DNA/RNA polymerases"/>
    <property type="match status" value="1"/>
</dbReference>
<feature type="non-terminal residue" evidence="2">
    <location>
        <position position="1"/>
    </location>
</feature>
<dbReference type="PANTHER" id="PTHR33064">
    <property type="entry name" value="POL PROTEIN"/>
    <property type="match status" value="1"/>
</dbReference>
<dbReference type="Proteomes" id="UP000187406">
    <property type="component" value="Unassembled WGS sequence"/>
</dbReference>
<evidence type="ECO:0000313" key="3">
    <source>
        <dbReference type="Proteomes" id="UP000187406"/>
    </source>
</evidence>
<dbReference type="AlphaFoldDB" id="A0A1Q3B8Y5"/>
<dbReference type="PANTHER" id="PTHR33064:SF37">
    <property type="entry name" value="RIBONUCLEASE H"/>
    <property type="match status" value="1"/>
</dbReference>
<keyword evidence="3" id="KW-1185">Reference proteome</keyword>
<comment type="caution">
    <text evidence="2">The sequence shown here is derived from an EMBL/GenBank/DDBJ whole genome shotgun (WGS) entry which is preliminary data.</text>
</comment>
<gene>
    <name evidence="2" type="ORF">CFOL_v3_07907</name>
</gene>
<dbReference type="InterPro" id="IPR041577">
    <property type="entry name" value="RT_RNaseH_2"/>
</dbReference>
<dbReference type="Pfam" id="PF17919">
    <property type="entry name" value="RT_RNaseH_2"/>
    <property type="match status" value="1"/>
</dbReference>
<evidence type="ECO:0000313" key="2">
    <source>
        <dbReference type="EMBL" id="GAV64389.1"/>
    </source>
</evidence>
<organism evidence="2 3">
    <name type="scientific">Cephalotus follicularis</name>
    <name type="common">Albany pitcher plant</name>
    <dbReference type="NCBI Taxonomy" id="3775"/>
    <lineage>
        <taxon>Eukaryota</taxon>
        <taxon>Viridiplantae</taxon>
        <taxon>Streptophyta</taxon>
        <taxon>Embryophyta</taxon>
        <taxon>Tracheophyta</taxon>
        <taxon>Spermatophyta</taxon>
        <taxon>Magnoliopsida</taxon>
        <taxon>eudicotyledons</taxon>
        <taxon>Gunneridae</taxon>
        <taxon>Pentapetalae</taxon>
        <taxon>rosids</taxon>
        <taxon>fabids</taxon>
        <taxon>Oxalidales</taxon>
        <taxon>Cephalotaceae</taxon>
        <taxon>Cephalotus</taxon>
    </lineage>
</organism>
<name>A0A1Q3B8Y5_CEPFO</name>
<dbReference type="InterPro" id="IPR051320">
    <property type="entry name" value="Viral_Replic_Matur_Polypro"/>
</dbReference>
<proteinExistence type="predicted"/>
<accession>A0A1Q3B8Y5</accession>